<dbReference type="EMBL" id="JABTTQ020000012">
    <property type="protein sequence ID" value="KAK6144433.1"/>
    <property type="molecule type" value="Genomic_DNA"/>
</dbReference>
<dbReference type="Proteomes" id="UP001318860">
    <property type="component" value="Unassembled WGS sequence"/>
</dbReference>
<organism evidence="4 5">
    <name type="scientific">Rehmannia glutinosa</name>
    <name type="common">Chinese foxglove</name>
    <dbReference type="NCBI Taxonomy" id="99300"/>
    <lineage>
        <taxon>Eukaryota</taxon>
        <taxon>Viridiplantae</taxon>
        <taxon>Streptophyta</taxon>
        <taxon>Embryophyta</taxon>
        <taxon>Tracheophyta</taxon>
        <taxon>Spermatophyta</taxon>
        <taxon>Magnoliopsida</taxon>
        <taxon>eudicotyledons</taxon>
        <taxon>Gunneridae</taxon>
        <taxon>Pentapetalae</taxon>
        <taxon>asterids</taxon>
        <taxon>lamiids</taxon>
        <taxon>Lamiales</taxon>
        <taxon>Orobanchaceae</taxon>
        <taxon>Rehmannieae</taxon>
        <taxon>Rehmannia</taxon>
    </lineage>
</organism>
<gene>
    <name evidence="4" type="ORF">DH2020_021253</name>
</gene>
<proteinExistence type="predicted"/>
<dbReference type="SUPFAM" id="SSF54403">
    <property type="entry name" value="Cystatin/monellin"/>
    <property type="match status" value="1"/>
</dbReference>
<evidence type="ECO:0000256" key="2">
    <source>
        <dbReference type="ARBA" id="ARBA00022704"/>
    </source>
</evidence>
<keyword evidence="1" id="KW-0646">Protease inhibitor</keyword>
<dbReference type="InterPro" id="IPR046350">
    <property type="entry name" value="Cystatin_sf"/>
</dbReference>
<evidence type="ECO:0000259" key="3">
    <source>
        <dbReference type="Pfam" id="PF16845"/>
    </source>
</evidence>
<feature type="domain" description="Cystatin" evidence="3">
    <location>
        <begin position="54"/>
        <end position="121"/>
    </location>
</feature>
<dbReference type="Gene3D" id="3.10.450.10">
    <property type="match status" value="1"/>
</dbReference>
<evidence type="ECO:0000256" key="1">
    <source>
        <dbReference type="ARBA" id="ARBA00022690"/>
    </source>
</evidence>
<name>A0ABR0WAG0_REHGL</name>
<protein>
    <recommendedName>
        <fullName evidence="3">Cystatin domain-containing protein</fullName>
    </recommendedName>
</protein>
<evidence type="ECO:0000313" key="5">
    <source>
        <dbReference type="Proteomes" id="UP001318860"/>
    </source>
</evidence>
<accession>A0ABR0WAG0</accession>
<keyword evidence="2" id="KW-0789">Thiol protease inhibitor</keyword>
<dbReference type="PANTHER" id="PTHR31228:SF25">
    <property type="entry name" value="CYSTATIN-LIKE PROTEIN-RELATED"/>
    <property type="match status" value="1"/>
</dbReference>
<dbReference type="InterPro" id="IPR000010">
    <property type="entry name" value="Cystatin_dom"/>
</dbReference>
<dbReference type="PANTHER" id="PTHR31228">
    <property type="entry name" value="CYSTATIN/MONELLIN SUPERFAMILY PROTEIN"/>
    <property type="match status" value="1"/>
</dbReference>
<evidence type="ECO:0000313" key="4">
    <source>
        <dbReference type="EMBL" id="KAK6144433.1"/>
    </source>
</evidence>
<comment type="caution">
    <text evidence="4">The sequence shown here is derived from an EMBL/GenBank/DDBJ whole genome shotgun (WGS) entry which is preliminary data.</text>
</comment>
<reference evidence="4 5" key="1">
    <citation type="journal article" date="2021" name="Comput. Struct. Biotechnol. J.">
        <title>De novo genome assembly of the potent medicinal plant Rehmannia glutinosa using nanopore technology.</title>
        <authorList>
            <person name="Ma L."/>
            <person name="Dong C."/>
            <person name="Song C."/>
            <person name="Wang X."/>
            <person name="Zheng X."/>
            <person name="Niu Y."/>
            <person name="Chen S."/>
            <person name="Feng W."/>
        </authorList>
    </citation>
    <scope>NUCLEOTIDE SEQUENCE [LARGE SCALE GENOMIC DNA]</scope>
    <source>
        <strain evidence="4">DH-2019</strain>
    </source>
</reference>
<keyword evidence="5" id="KW-1185">Reference proteome</keyword>
<sequence length="139" mass="15835">MDTSDYSEYSEYMDDVNNSEGFYVTPSRDGSEFPGGIRHVGDYSGDDYRKAKCAAVFAVEEHNKKEGEKGSLVFKRIVNLNVEPAAGAIYYITMAAADVSGKLFRYQAKVWKKINTGYQVLIFRLAPYWLKFSGNWKKR</sequence>
<dbReference type="Pfam" id="PF16845">
    <property type="entry name" value="SQAPI"/>
    <property type="match status" value="1"/>
</dbReference>